<organism evidence="2 3">
    <name type="scientific">Croceitalea dokdonensis DOKDO 023</name>
    <dbReference type="NCBI Taxonomy" id="1300341"/>
    <lineage>
        <taxon>Bacteria</taxon>
        <taxon>Pseudomonadati</taxon>
        <taxon>Bacteroidota</taxon>
        <taxon>Flavobacteriia</taxon>
        <taxon>Flavobacteriales</taxon>
        <taxon>Flavobacteriaceae</taxon>
        <taxon>Croceitalea</taxon>
    </lineage>
</organism>
<accession>A0A0P7AV04</accession>
<reference evidence="2 3" key="1">
    <citation type="submission" date="2015-09" db="EMBL/GenBank/DDBJ databases">
        <title>Genome sequence of the marine flavobacterium Croceitalea dokdonensis DOKDO 023 that contains proton- and sodium-pumping rhodopsins.</title>
        <authorList>
            <person name="Kwon S.-K."/>
            <person name="Lee H.K."/>
            <person name="Kwak M.-J."/>
            <person name="Kim J.F."/>
        </authorList>
    </citation>
    <scope>NUCLEOTIDE SEQUENCE [LARGE SCALE GENOMIC DNA]</scope>
    <source>
        <strain evidence="2 3">DOKDO 023</strain>
    </source>
</reference>
<gene>
    <name evidence="2" type="ORF">I595_3678</name>
</gene>
<proteinExistence type="predicted"/>
<evidence type="ECO:0000313" key="3">
    <source>
        <dbReference type="Proteomes" id="UP000050280"/>
    </source>
</evidence>
<comment type="caution">
    <text evidence="2">The sequence shown here is derived from an EMBL/GenBank/DDBJ whole genome shotgun (WGS) entry which is preliminary data.</text>
</comment>
<keyword evidence="3" id="KW-1185">Reference proteome</keyword>
<dbReference type="Proteomes" id="UP000050280">
    <property type="component" value="Unassembled WGS sequence"/>
</dbReference>
<evidence type="ECO:0000313" key="2">
    <source>
        <dbReference type="EMBL" id="KPM30201.1"/>
    </source>
</evidence>
<protein>
    <submittedName>
        <fullName evidence="2">Uncharacterized protein</fullName>
    </submittedName>
</protein>
<sequence>MFPRSFKSNDRTCNEGSLDVSPSLAEANKTLQHNSIKSVPNRVRVR</sequence>
<dbReference type="EMBL" id="LDJX01000013">
    <property type="protein sequence ID" value="KPM30201.1"/>
    <property type="molecule type" value="Genomic_DNA"/>
</dbReference>
<name>A0A0P7AV04_9FLAO</name>
<dbReference type="AlphaFoldDB" id="A0A0P7AV04"/>
<evidence type="ECO:0000256" key="1">
    <source>
        <dbReference type="SAM" id="MobiDB-lite"/>
    </source>
</evidence>
<feature type="region of interest" description="Disordered" evidence="1">
    <location>
        <begin position="1"/>
        <end position="20"/>
    </location>
</feature>